<dbReference type="RefSeq" id="WP_142005803.1">
    <property type="nucleotide sequence ID" value="NZ_CAJTBP010000001.1"/>
</dbReference>
<reference evidence="2 3" key="1">
    <citation type="submission" date="2019-06" db="EMBL/GenBank/DDBJ databases">
        <title>Sequencing the genomes of 1000 actinobacteria strains.</title>
        <authorList>
            <person name="Klenk H.-P."/>
        </authorList>
    </citation>
    <scope>NUCLEOTIDE SEQUENCE [LARGE SCALE GENOMIC DNA]</scope>
    <source>
        <strain evidence="2 3">DSM 24617</strain>
    </source>
</reference>
<dbReference type="AlphaFoldDB" id="A0A542XDC1"/>
<organism evidence="2 3">
    <name type="scientific">Barrientosiimonas humi</name>
    <dbReference type="NCBI Taxonomy" id="999931"/>
    <lineage>
        <taxon>Bacteria</taxon>
        <taxon>Bacillati</taxon>
        <taxon>Actinomycetota</taxon>
        <taxon>Actinomycetes</taxon>
        <taxon>Micrococcales</taxon>
        <taxon>Dermacoccaceae</taxon>
        <taxon>Barrientosiimonas</taxon>
    </lineage>
</organism>
<dbReference type="EMBL" id="VFOK01000001">
    <property type="protein sequence ID" value="TQL33832.1"/>
    <property type="molecule type" value="Genomic_DNA"/>
</dbReference>
<keyword evidence="1" id="KW-0472">Membrane</keyword>
<evidence type="ECO:0000256" key="1">
    <source>
        <dbReference type="SAM" id="Phobius"/>
    </source>
</evidence>
<comment type="caution">
    <text evidence="2">The sequence shown here is derived from an EMBL/GenBank/DDBJ whole genome shotgun (WGS) entry which is preliminary data.</text>
</comment>
<proteinExistence type="predicted"/>
<feature type="transmembrane region" description="Helical" evidence="1">
    <location>
        <begin position="43"/>
        <end position="60"/>
    </location>
</feature>
<keyword evidence="1" id="KW-0812">Transmembrane</keyword>
<name>A0A542XDC1_9MICO</name>
<sequence>MPPATVDSSDRHDRRALGDGIAWLLLGVVVLVVGAAAGWTSLIFIGAFLVVPALISLLILRRGRLRSVHADPRNPRR</sequence>
<keyword evidence="3" id="KW-1185">Reference proteome</keyword>
<dbReference type="Proteomes" id="UP000318336">
    <property type="component" value="Unassembled WGS sequence"/>
</dbReference>
<protein>
    <submittedName>
        <fullName evidence="2">Uncharacterized protein</fullName>
    </submittedName>
</protein>
<evidence type="ECO:0000313" key="2">
    <source>
        <dbReference type="EMBL" id="TQL33832.1"/>
    </source>
</evidence>
<feature type="transmembrane region" description="Helical" evidence="1">
    <location>
        <begin position="20"/>
        <end position="37"/>
    </location>
</feature>
<gene>
    <name evidence="2" type="ORF">FB554_1985</name>
</gene>
<accession>A0A542XDC1</accession>
<keyword evidence="1" id="KW-1133">Transmembrane helix</keyword>
<evidence type="ECO:0000313" key="3">
    <source>
        <dbReference type="Proteomes" id="UP000318336"/>
    </source>
</evidence>